<dbReference type="GO" id="GO:0005829">
    <property type="term" value="C:cytosol"/>
    <property type="evidence" value="ECO:0007669"/>
    <property type="project" value="TreeGrafter"/>
</dbReference>
<dbReference type="Proteomes" id="UP001156218">
    <property type="component" value="Chromosome"/>
</dbReference>
<evidence type="ECO:0000256" key="3">
    <source>
        <dbReference type="ARBA" id="ARBA00022837"/>
    </source>
</evidence>
<dbReference type="Proteomes" id="UP000436858">
    <property type="component" value="Unassembled WGS sequence"/>
</dbReference>
<dbReference type="Pfam" id="PF07971">
    <property type="entry name" value="Glyco_hydro_92"/>
    <property type="match status" value="1"/>
</dbReference>
<dbReference type="Proteomes" id="UP000284785">
    <property type="component" value="Unassembled WGS sequence"/>
</dbReference>
<dbReference type="NCBIfam" id="TIGR01180">
    <property type="entry name" value="aman2_put"/>
    <property type="match status" value="1"/>
</dbReference>
<evidence type="ECO:0000313" key="10">
    <source>
        <dbReference type="Proteomes" id="UP000284785"/>
    </source>
</evidence>
<dbReference type="FunFam" id="3.30.2080.10:FF:000001">
    <property type="entry name" value="Alpha-1,2-mannosidase subfamily"/>
    <property type="match status" value="1"/>
</dbReference>
<dbReference type="SUPFAM" id="SSF48208">
    <property type="entry name" value="Six-hairpin glycosidases"/>
    <property type="match status" value="1"/>
</dbReference>
<dbReference type="Gene3D" id="1.20.1050.60">
    <property type="entry name" value="alpha-1,2-mannosidase"/>
    <property type="match status" value="1"/>
</dbReference>
<dbReference type="GO" id="GO:0005975">
    <property type="term" value="P:carbohydrate metabolic process"/>
    <property type="evidence" value="ECO:0007669"/>
    <property type="project" value="InterPro"/>
</dbReference>
<dbReference type="PANTHER" id="PTHR12143">
    <property type="entry name" value="PEPTIDE N-GLYCANASE PNGASE -RELATED"/>
    <property type="match status" value="1"/>
</dbReference>
<dbReference type="InterPro" id="IPR050883">
    <property type="entry name" value="PNGase"/>
</dbReference>
<dbReference type="EC" id="3.2.1.-" evidence="9"/>
<sequence>MKRTIVQIIFFIYCIANVYPQYSTIWQLGKTDNSSKEFALAPDGKDRFIISGFGDNKKYFYAGEHTPADFPYIIPGPTAEWAGSSYWAGQCRIQLPILIKLSDVNPLKKYQWNIFIENVEYEDCMFLRLEVNGKNYDSPIKPGTKQLTYSIQPGILKEGYNKIVMQLFNGKSLTFDAICLNGPQETQINKIGDTPIISMKMADYELEQGKTRTQPLLLKTITKKSGTLKIQINQKKIFKQVEEGENIYEIPTGKLKDQSKIKVKISTEGQTVATQEFIRSNQQLRRSIDYVDQFAGSSGSRWMIGPGPWMPFGMVKLMPDNEDAHWKAGYEYNVENIMGFSHIHEWTMTGLLMMPTTGDLKIQPGTEKQPDYGYRSRINKKTETARIGYYSVNLTDYNIQAELTATTRSSLQRYTFNKAEQPRILVDFFFPAEYDWNLDDVYVKKVSDTEIEGWTLNDCRSTGYHGVQRYKLHFVMQFDKPFKTMNGWIRNKVYSQIEQLHKSNMKSRQVFTVENNSQDKLDAGIFLDFNLNTGDDVMVRTGISLVSIDNARLNLEEEIARPFGWNFDKVVTNQQDTWETLFQRVSITTDNYLLKQKFYTNLYRSISPRTIWNDVNGEWIDMNGNKALIDKPGKSVYGGDSAWGMHWTLGPFYNLLYPEYMSNWIYTYEQFYRRGGWLPNGNPGMKYFRVMIGNPALPLIVSGYQHGIRDFDSQLMYRALIHQQTATMINYPGGGQVGNESYPDYITKGYVPLYDDAWDWNSPHYQSYVSNTMEYSYQDYCAAQYFDALNKKDDFNTFMKRSDNWKNIFDPSTGYVRPRRPNGEWIENTNPYHAPGFCEGSAWQFTWYVPHDVKSLINLIGERQFIDRLNAGFATSEKVSFNALGDNMGAYPINHGNETNMQAAYLFSYTSEPWHTQKWARAIQEKYYGMGPRDAYPGDEDQGQMSSWYILSSIGLFQMDGGCSKDPVWLLGSPRFDRVEILLDNTYYSGKKLIIKAENVSKDNCYIQYVRFNNKRLSNNYIEWSKLKKGGTLHFIMGDRPNPNAFK</sequence>
<dbReference type="GO" id="GO:0000224">
    <property type="term" value="F:peptide-N4-(N-acetyl-beta-glucosaminyl)asparagine amidase activity"/>
    <property type="evidence" value="ECO:0007669"/>
    <property type="project" value="TreeGrafter"/>
</dbReference>
<name>A0A0N7I9M6_BACT4</name>
<dbReference type="InterPro" id="IPR005887">
    <property type="entry name" value="GH92_a_mannosidase_put"/>
</dbReference>
<protein>
    <submittedName>
        <fullName evidence="7">GH92 family glycosyl hydrolase</fullName>
        <ecNumber evidence="9">3.2.1.-</ecNumber>
    </submittedName>
    <submittedName>
        <fullName evidence="6">Glycoside hydrolase family 92 protein</fullName>
    </submittedName>
</protein>
<dbReference type="InterPro" id="IPR014718">
    <property type="entry name" value="GH-type_carb-bd"/>
</dbReference>
<dbReference type="PANTHER" id="PTHR12143:SF39">
    <property type="entry name" value="SECRETED PROTEIN"/>
    <property type="match status" value="1"/>
</dbReference>
<dbReference type="EMBL" id="QSJP01000033">
    <property type="protein sequence ID" value="RHD81290.1"/>
    <property type="molecule type" value="Genomic_DNA"/>
</dbReference>
<reference evidence="6 11" key="2">
    <citation type="journal article" date="2019" name="Nat. Med.">
        <title>A library of human gut bacterial isolates paired with longitudinal multiomics data enables mechanistic microbiome research.</title>
        <authorList>
            <person name="Poyet M."/>
            <person name="Groussin M."/>
            <person name="Gibbons S.M."/>
            <person name="Avila-Pacheco J."/>
            <person name="Jiang X."/>
            <person name="Kearney S.M."/>
            <person name="Perrotta A.R."/>
            <person name="Berdy B."/>
            <person name="Zhao S."/>
            <person name="Lieberman T.D."/>
            <person name="Swanson P.K."/>
            <person name="Smith M."/>
            <person name="Roesemann S."/>
            <person name="Alexander J.E."/>
            <person name="Rich S.A."/>
            <person name="Livny J."/>
            <person name="Vlamakis H."/>
            <person name="Clish C."/>
            <person name="Bullock K."/>
            <person name="Deik A."/>
            <person name="Scott J."/>
            <person name="Pierce K.A."/>
            <person name="Xavier R.J."/>
            <person name="Alm E.J."/>
        </authorList>
    </citation>
    <scope>NUCLEOTIDE SEQUENCE [LARGE SCALE GENOMIC DNA]</scope>
    <source>
        <strain evidence="6 11">BIOML-A162</strain>
    </source>
</reference>
<dbReference type="GO" id="GO:0006516">
    <property type="term" value="P:glycoprotein catabolic process"/>
    <property type="evidence" value="ECO:0007669"/>
    <property type="project" value="TreeGrafter"/>
</dbReference>
<accession>A0A0N7I9M6</accession>
<dbReference type="EMBL" id="WCRY01000007">
    <property type="protein sequence ID" value="KAB4483439.1"/>
    <property type="molecule type" value="Genomic_DNA"/>
</dbReference>
<evidence type="ECO:0000313" key="6">
    <source>
        <dbReference type="EMBL" id="KAB4483439.1"/>
    </source>
</evidence>
<dbReference type="KEGG" id="btho:Btheta7330_00939"/>
<dbReference type="Gene3D" id="2.70.98.10">
    <property type="match status" value="1"/>
</dbReference>
<dbReference type="AlphaFoldDB" id="A0A0N7I9M6"/>
<dbReference type="SUPFAM" id="SSF49785">
    <property type="entry name" value="Galactose-binding domain-like"/>
    <property type="match status" value="1"/>
</dbReference>
<dbReference type="InterPro" id="IPR008928">
    <property type="entry name" value="6-hairpin_glycosidase_sf"/>
</dbReference>
<evidence type="ECO:0000313" key="12">
    <source>
        <dbReference type="Proteomes" id="UP001156218"/>
    </source>
</evidence>
<keyword evidence="3" id="KW-0106">Calcium</keyword>
<dbReference type="InterPro" id="IPR008979">
    <property type="entry name" value="Galactose-bd-like_sf"/>
</dbReference>
<organism evidence="6 11">
    <name type="scientific">Bacteroides thetaiotaomicron</name>
    <dbReference type="NCBI Taxonomy" id="818"/>
    <lineage>
        <taxon>Bacteria</taxon>
        <taxon>Pseudomonadati</taxon>
        <taxon>Bacteroidota</taxon>
        <taxon>Bacteroidia</taxon>
        <taxon>Bacteroidales</taxon>
        <taxon>Bacteroidaceae</taxon>
        <taxon>Bacteroides</taxon>
    </lineage>
</organism>
<evidence type="ECO:0000313" key="9">
    <source>
        <dbReference type="EMBL" id="UYU69042.1"/>
    </source>
</evidence>
<dbReference type="Gene3D" id="1.20.1610.10">
    <property type="entry name" value="alpha-1,2-mannosidases domains"/>
    <property type="match status" value="1"/>
</dbReference>
<evidence type="ECO:0000256" key="2">
    <source>
        <dbReference type="ARBA" id="ARBA00011245"/>
    </source>
</evidence>
<comment type="cofactor">
    <cofactor evidence="1">
        <name>Ca(2+)</name>
        <dbReference type="ChEBI" id="CHEBI:29108"/>
    </cofactor>
</comment>
<dbReference type="GO" id="GO:0016798">
    <property type="term" value="F:hydrolase activity, acting on glycosyl bonds"/>
    <property type="evidence" value="ECO:0007669"/>
    <property type="project" value="UniProtKB-KW"/>
</dbReference>
<proteinExistence type="predicted"/>
<evidence type="ECO:0000259" key="4">
    <source>
        <dbReference type="Pfam" id="PF07971"/>
    </source>
</evidence>
<dbReference type="RefSeq" id="WP_011108135.1">
    <property type="nucleotide sequence ID" value="NZ_BAABXH010000001.1"/>
</dbReference>
<dbReference type="Gene3D" id="3.30.2080.10">
    <property type="entry name" value="GH92 mannosidase domain"/>
    <property type="match status" value="1"/>
</dbReference>
<evidence type="ECO:0000259" key="5">
    <source>
        <dbReference type="Pfam" id="PF17678"/>
    </source>
</evidence>
<dbReference type="Pfam" id="PF17678">
    <property type="entry name" value="Glyco_hydro_92N"/>
    <property type="match status" value="1"/>
</dbReference>
<dbReference type="GO" id="GO:0030246">
    <property type="term" value="F:carbohydrate binding"/>
    <property type="evidence" value="ECO:0007669"/>
    <property type="project" value="InterPro"/>
</dbReference>
<dbReference type="InterPro" id="IPR012939">
    <property type="entry name" value="Glyco_hydro_92"/>
</dbReference>
<evidence type="ECO:0000313" key="7">
    <source>
        <dbReference type="EMBL" id="MDC2235481.1"/>
    </source>
</evidence>
<reference evidence="7" key="4">
    <citation type="submission" date="2022-10" db="EMBL/GenBank/DDBJ databases">
        <title>Human gut microbiome strain richness.</title>
        <authorList>
            <person name="Chen-Liaw A."/>
        </authorList>
    </citation>
    <scope>NUCLEOTIDE SEQUENCE</scope>
    <source>
        <strain evidence="7">1001283st1_A3_1001283B150304_161114</strain>
    </source>
</reference>
<feature type="domain" description="Glycosyl hydrolase family 92" evidence="4">
    <location>
        <begin position="550"/>
        <end position="1039"/>
    </location>
</feature>
<dbReference type="InterPro" id="IPR041371">
    <property type="entry name" value="GH92_N"/>
</dbReference>
<dbReference type="EMBL" id="CP083680">
    <property type="protein sequence ID" value="UYU69042.1"/>
    <property type="molecule type" value="Genomic_DNA"/>
</dbReference>
<gene>
    <name evidence="8" type="ORF">DW780_24830</name>
    <name evidence="6" type="ORF">GAN91_09580</name>
    <name evidence="9" type="ORF">KQP68_12555</name>
    <name evidence="7" type="ORF">PO127_06925</name>
</gene>
<dbReference type="SMR" id="A0A0N7I9M6"/>
<dbReference type="GeneID" id="60928093"/>
<comment type="subunit">
    <text evidence="2">Monomer.</text>
</comment>
<dbReference type="EMBL" id="JAQNVG010000008">
    <property type="protein sequence ID" value="MDC2235481.1"/>
    <property type="molecule type" value="Genomic_DNA"/>
</dbReference>
<feature type="domain" description="Glycosyl hydrolase family 92 N-terminal" evidence="5">
    <location>
        <begin position="290"/>
        <end position="544"/>
    </location>
</feature>
<evidence type="ECO:0000313" key="11">
    <source>
        <dbReference type="Proteomes" id="UP000436858"/>
    </source>
</evidence>
<evidence type="ECO:0000313" key="8">
    <source>
        <dbReference type="EMBL" id="RHD81290.1"/>
    </source>
</evidence>
<dbReference type="Proteomes" id="UP001217776">
    <property type="component" value="Unassembled WGS sequence"/>
</dbReference>
<reference evidence="8 10" key="1">
    <citation type="submission" date="2018-08" db="EMBL/GenBank/DDBJ databases">
        <title>A genome reference for cultivated species of the human gut microbiota.</title>
        <authorList>
            <person name="Zou Y."/>
            <person name="Xue W."/>
            <person name="Luo G."/>
        </authorList>
    </citation>
    <scope>NUCLEOTIDE SEQUENCE [LARGE SCALE GENOMIC DNA]</scope>
    <source>
        <strain evidence="8 10">AM30-26</strain>
    </source>
</reference>
<reference evidence="9 12" key="3">
    <citation type="submission" date="2021-06" db="EMBL/GenBank/DDBJ databases">
        <title>Interrogation of the integrated mobile genetic elements in gut-associated Bacteroides with a consensus prediction approach.</title>
        <authorList>
            <person name="Campbell D.E."/>
            <person name="Leigh J.R."/>
            <person name="Kim T."/>
            <person name="England W."/>
            <person name="Whitaker R.J."/>
            <person name="Degnan P.H."/>
        </authorList>
    </citation>
    <scope>NUCLEOTIDE SEQUENCE [LARGE SCALE GENOMIC DNA]</scope>
    <source>
        <strain evidence="9 12">WAL8669</strain>
    </source>
</reference>
<keyword evidence="9" id="KW-0326">Glycosidase</keyword>
<keyword evidence="6" id="KW-0378">Hydrolase</keyword>
<evidence type="ECO:0000256" key="1">
    <source>
        <dbReference type="ARBA" id="ARBA00001913"/>
    </source>
</evidence>